<dbReference type="SUPFAM" id="SSF46689">
    <property type="entry name" value="Homeodomain-like"/>
    <property type="match status" value="2"/>
</dbReference>
<evidence type="ECO:0000256" key="2">
    <source>
        <dbReference type="ARBA" id="ARBA00023015"/>
    </source>
</evidence>
<proteinExistence type="predicted"/>
<dbReference type="CDD" id="cd17536">
    <property type="entry name" value="REC_YesN-like"/>
    <property type="match status" value="1"/>
</dbReference>
<dbReference type="GO" id="GO:0003700">
    <property type="term" value="F:DNA-binding transcription factor activity"/>
    <property type="evidence" value="ECO:0007669"/>
    <property type="project" value="InterPro"/>
</dbReference>
<evidence type="ECO:0000256" key="1">
    <source>
        <dbReference type="ARBA" id="ARBA00018672"/>
    </source>
</evidence>
<dbReference type="PRINTS" id="PR00032">
    <property type="entry name" value="HTHARAC"/>
</dbReference>
<feature type="modified residue" description="4-aspartylphosphate" evidence="6">
    <location>
        <position position="54"/>
    </location>
</feature>
<feature type="domain" description="Response regulatory" evidence="8">
    <location>
        <begin position="3"/>
        <end position="119"/>
    </location>
</feature>
<keyword evidence="10" id="KW-1185">Reference proteome</keyword>
<organism evidence="9 10">
    <name type="scientific">Clostridium baratii str. Sullivan</name>
    <dbReference type="NCBI Taxonomy" id="1415775"/>
    <lineage>
        <taxon>Bacteria</taxon>
        <taxon>Bacillati</taxon>
        <taxon>Bacillota</taxon>
        <taxon>Clostridia</taxon>
        <taxon>Eubacteriales</taxon>
        <taxon>Clostridiaceae</taxon>
        <taxon>Clostridium</taxon>
    </lineage>
</organism>
<dbReference type="RefSeq" id="WP_039310675.1">
    <property type="nucleotide sequence ID" value="NZ_CP006905.1"/>
</dbReference>
<dbReference type="GO" id="GO:0000160">
    <property type="term" value="P:phosphorelay signal transduction system"/>
    <property type="evidence" value="ECO:0007669"/>
    <property type="project" value="InterPro"/>
</dbReference>
<dbReference type="InterPro" id="IPR011006">
    <property type="entry name" value="CheY-like_superfamily"/>
</dbReference>
<dbReference type="InterPro" id="IPR001789">
    <property type="entry name" value="Sig_transdc_resp-reg_receiver"/>
</dbReference>
<dbReference type="InterPro" id="IPR020449">
    <property type="entry name" value="Tscrpt_reg_AraC-type_HTH"/>
</dbReference>
<dbReference type="SMART" id="SM00448">
    <property type="entry name" value="REC"/>
    <property type="match status" value="1"/>
</dbReference>
<keyword evidence="2" id="KW-0805">Transcription regulation</keyword>
<evidence type="ECO:0000313" key="10">
    <source>
        <dbReference type="Proteomes" id="UP000030635"/>
    </source>
</evidence>
<evidence type="ECO:0000256" key="5">
    <source>
        <dbReference type="ARBA" id="ARBA00024867"/>
    </source>
</evidence>
<sequence>MLKAMIIDDEELERRALNIILKDLDGLEVVAEGSNGREAIELDKEFEPDLIIMDVKMPGLDGCKAAEIIKGRNENKIIIMITAHDDFDLVRKALVVGVNDYILKPVRPKDLIENIEKLIVNFKINKNETTNYKQSDSNIDEIKSPIENALEYIEDHVEENINLDSIANICNLSSCYFSKLFKKEVGVNFKTYINNKKLNKAKEMLKNTDIPILNIALDLGFDDCGYFIRVFKKSEGVTPKKYREIN</sequence>
<feature type="domain" description="HTH araC/xylS-type" evidence="7">
    <location>
        <begin position="147"/>
        <end position="245"/>
    </location>
</feature>
<dbReference type="Gene3D" id="1.10.10.60">
    <property type="entry name" value="Homeodomain-like"/>
    <property type="match status" value="2"/>
</dbReference>
<keyword evidence="6" id="KW-0597">Phosphoprotein</keyword>
<dbReference type="eggNOG" id="COG4753">
    <property type="taxonomic scope" value="Bacteria"/>
</dbReference>
<dbReference type="InterPro" id="IPR018060">
    <property type="entry name" value="HTH_AraC"/>
</dbReference>
<dbReference type="HOGENOM" id="CLU_000445_5_1_9"/>
<dbReference type="Pfam" id="PF00072">
    <property type="entry name" value="Response_reg"/>
    <property type="match status" value="1"/>
</dbReference>
<dbReference type="AlphaFoldDB" id="A0A0A7FVB9"/>
<dbReference type="GO" id="GO:0043565">
    <property type="term" value="F:sequence-specific DNA binding"/>
    <property type="evidence" value="ECO:0007669"/>
    <property type="project" value="InterPro"/>
</dbReference>
<accession>A0A0A7FVB9</accession>
<keyword evidence="4" id="KW-0804">Transcription</keyword>
<keyword evidence="3" id="KW-0238">DNA-binding</keyword>
<evidence type="ECO:0000259" key="7">
    <source>
        <dbReference type="PROSITE" id="PS01124"/>
    </source>
</evidence>
<dbReference type="SUPFAM" id="SSF52172">
    <property type="entry name" value="CheY-like"/>
    <property type="match status" value="1"/>
</dbReference>
<dbReference type="Proteomes" id="UP000030635">
    <property type="component" value="Chromosome"/>
</dbReference>
<dbReference type="PANTHER" id="PTHR43280:SF2">
    <property type="entry name" value="HTH-TYPE TRANSCRIPTIONAL REGULATOR EXSA"/>
    <property type="match status" value="1"/>
</dbReference>
<dbReference type="OrthoDB" id="324626at2"/>
<dbReference type="Pfam" id="PF12833">
    <property type="entry name" value="HTH_18"/>
    <property type="match status" value="1"/>
</dbReference>
<dbReference type="PANTHER" id="PTHR43280">
    <property type="entry name" value="ARAC-FAMILY TRANSCRIPTIONAL REGULATOR"/>
    <property type="match status" value="1"/>
</dbReference>
<comment type="function">
    <text evidence="5">May play the central regulatory role in sporulation. It may be an element of the effector pathway responsible for the activation of sporulation genes in response to nutritional stress. Spo0A may act in concert with spo0H (a sigma factor) to control the expression of some genes that are critical to the sporulation process.</text>
</comment>
<dbReference type="Gene3D" id="3.40.50.2300">
    <property type="match status" value="1"/>
</dbReference>
<gene>
    <name evidence="9" type="ORF">U729_94</name>
</gene>
<dbReference type="InterPro" id="IPR009057">
    <property type="entry name" value="Homeodomain-like_sf"/>
</dbReference>
<dbReference type="PROSITE" id="PS50110">
    <property type="entry name" value="RESPONSE_REGULATORY"/>
    <property type="match status" value="1"/>
</dbReference>
<evidence type="ECO:0000256" key="4">
    <source>
        <dbReference type="ARBA" id="ARBA00023163"/>
    </source>
</evidence>
<evidence type="ECO:0000256" key="3">
    <source>
        <dbReference type="ARBA" id="ARBA00023125"/>
    </source>
</evidence>
<reference evidence="9 10" key="1">
    <citation type="journal article" date="2015" name="Infect. Genet. Evol.">
        <title>Genomic sequences of six botulinum neurotoxin-producing strains representing three clostridial species illustrate the mobility and diversity of botulinum neurotoxin genes.</title>
        <authorList>
            <person name="Smith T.J."/>
            <person name="Hill K.K."/>
            <person name="Xie G."/>
            <person name="Foley B.T."/>
            <person name="Williamson C.H."/>
            <person name="Foster J.T."/>
            <person name="Johnson S.L."/>
            <person name="Chertkov O."/>
            <person name="Teshima H."/>
            <person name="Gibbons H.S."/>
            <person name="Johnsky L.A."/>
            <person name="Karavis M.A."/>
            <person name="Smith L.A."/>
        </authorList>
    </citation>
    <scope>NUCLEOTIDE SEQUENCE [LARGE SCALE GENOMIC DNA]</scope>
    <source>
        <strain evidence="9">Sullivan</strain>
    </source>
</reference>
<name>A0A0A7FVB9_9CLOT</name>
<dbReference type="STRING" id="1561.NPD11_2886"/>
<evidence type="ECO:0000313" key="9">
    <source>
        <dbReference type="EMBL" id="AIY83533.1"/>
    </source>
</evidence>
<dbReference type="InterPro" id="IPR018062">
    <property type="entry name" value="HTH_AraC-typ_CS"/>
</dbReference>
<dbReference type="eggNOG" id="COG2207">
    <property type="taxonomic scope" value="Bacteria"/>
</dbReference>
<dbReference type="EMBL" id="CP006905">
    <property type="protein sequence ID" value="AIY83533.1"/>
    <property type="molecule type" value="Genomic_DNA"/>
</dbReference>
<dbReference type="SMART" id="SM00342">
    <property type="entry name" value="HTH_ARAC"/>
    <property type="match status" value="1"/>
</dbReference>
<dbReference type="KEGG" id="cbv:U729_94"/>
<evidence type="ECO:0000256" key="6">
    <source>
        <dbReference type="PROSITE-ProRule" id="PRU00169"/>
    </source>
</evidence>
<dbReference type="PROSITE" id="PS01124">
    <property type="entry name" value="HTH_ARAC_FAMILY_2"/>
    <property type="match status" value="1"/>
</dbReference>
<evidence type="ECO:0000259" key="8">
    <source>
        <dbReference type="PROSITE" id="PS50110"/>
    </source>
</evidence>
<protein>
    <recommendedName>
        <fullName evidence="1">Stage 0 sporulation protein A homolog</fullName>
    </recommendedName>
</protein>
<dbReference type="PROSITE" id="PS00041">
    <property type="entry name" value="HTH_ARAC_FAMILY_1"/>
    <property type="match status" value="1"/>
</dbReference>